<protein>
    <submittedName>
        <fullName evidence="2">Uncharacterized protein</fullName>
    </submittedName>
</protein>
<evidence type="ECO:0000313" key="1">
    <source>
        <dbReference type="Proteomes" id="UP000887565"/>
    </source>
</evidence>
<dbReference type="AlphaFoldDB" id="A0A915IQR9"/>
<accession>A0A915IQR9</accession>
<dbReference type="WBParaSite" id="nRc.2.0.1.t16352-RA">
    <property type="protein sequence ID" value="nRc.2.0.1.t16352-RA"/>
    <property type="gene ID" value="nRc.2.0.1.g16352"/>
</dbReference>
<keyword evidence="1" id="KW-1185">Reference proteome</keyword>
<sequence>MPRFDRKTFINCNLVVTVERELLLAENKIFYFEKLNSMEVSRKKYTAYLCIGGRFSRFTEHSATV</sequence>
<proteinExistence type="predicted"/>
<evidence type="ECO:0000313" key="2">
    <source>
        <dbReference type="WBParaSite" id="nRc.2.0.1.t16352-RA"/>
    </source>
</evidence>
<organism evidence="1 2">
    <name type="scientific">Romanomermis culicivorax</name>
    <name type="common">Nematode worm</name>
    <dbReference type="NCBI Taxonomy" id="13658"/>
    <lineage>
        <taxon>Eukaryota</taxon>
        <taxon>Metazoa</taxon>
        <taxon>Ecdysozoa</taxon>
        <taxon>Nematoda</taxon>
        <taxon>Enoplea</taxon>
        <taxon>Dorylaimia</taxon>
        <taxon>Mermithida</taxon>
        <taxon>Mermithoidea</taxon>
        <taxon>Mermithidae</taxon>
        <taxon>Romanomermis</taxon>
    </lineage>
</organism>
<dbReference type="Proteomes" id="UP000887565">
    <property type="component" value="Unplaced"/>
</dbReference>
<name>A0A915IQR9_ROMCU</name>
<reference evidence="2" key="1">
    <citation type="submission" date="2022-11" db="UniProtKB">
        <authorList>
            <consortium name="WormBaseParasite"/>
        </authorList>
    </citation>
    <scope>IDENTIFICATION</scope>
</reference>